<evidence type="ECO:0000259" key="3">
    <source>
        <dbReference type="SMART" id="SM00829"/>
    </source>
</evidence>
<dbReference type="EC" id="1.6.5.5" evidence="4"/>
<dbReference type="RefSeq" id="WP_307185266.1">
    <property type="nucleotide sequence ID" value="NZ_JAUTBA010000001.1"/>
</dbReference>
<dbReference type="Proteomes" id="UP001244640">
    <property type="component" value="Unassembled WGS sequence"/>
</dbReference>
<dbReference type="PROSITE" id="PS01162">
    <property type="entry name" value="QOR_ZETA_CRYSTAL"/>
    <property type="match status" value="1"/>
</dbReference>
<gene>
    <name evidence="4" type="ORF">QE382_001419</name>
</gene>
<dbReference type="InterPro" id="IPR013154">
    <property type="entry name" value="ADH-like_N"/>
</dbReference>
<feature type="domain" description="Enoyl reductase (ER)" evidence="3">
    <location>
        <begin position="11"/>
        <end position="321"/>
    </location>
</feature>
<dbReference type="Pfam" id="PF08240">
    <property type="entry name" value="ADH_N"/>
    <property type="match status" value="1"/>
</dbReference>
<keyword evidence="5" id="KW-1185">Reference proteome</keyword>
<keyword evidence="2 4" id="KW-0560">Oxidoreductase</keyword>
<dbReference type="InterPro" id="IPR013149">
    <property type="entry name" value="ADH-like_C"/>
</dbReference>
<dbReference type="GO" id="GO:0003960">
    <property type="term" value="F:quinone reductase (NADPH) activity"/>
    <property type="evidence" value="ECO:0007669"/>
    <property type="project" value="UniProtKB-EC"/>
</dbReference>
<dbReference type="Gene3D" id="3.90.180.10">
    <property type="entry name" value="Medium-chain alcohol dehydrogenases, catalytic domain"/>
    <property type="match status" value="1"/>
</dbReference>
<comment type="caution">
    <text evidence="4">The sequence shown here is derived from an EMBL/GenBank/DDBJ whole genome shotgun (WGS) entry which is preliminary data.</text>
</comment>
<dbReference type="SUPFAM" id="SSF51735">
    <property type="entry name" value="NAD(P)-binding Rossmann-fold domains"/>
    <property type="match status" value="1"/>
</dbReference>
<accession>A0ABU0U399</accession>
<evidence type="ECO:0000256" key="2">
    <source>
        <dbReference type="ARBA" id="ARBA00023002"/>
    </source>
</evidence>
<organism evidence="4 5">
    <name type="scientific">Sphingobacterium zeae</name>
    <dbReference type="NCBI Taxonomy" id="1776859"/>
    <lineage>
        <taxon>Bacteria</taxon>
        <taxon>Pseudomonadati</taxon>
        <taxon>Bacteroidota</taxon>
        <taxon>Sphingobacteriia</taxon>
        <taxon>Sphingobacteriales</taxon>
        <taxon>Sphingobacteriaceae</taxon>
        <taxon>Sphingobacterium</taxon>
    </lineage>
</organism>
<protein>
    <submittedName>
        <fullName evidence="4">NADPH2:quinone reductase</fullName>
        <ecNumber evidence="4">1.6.5.5</ecNumber>
    </submittedName>
</protein>
<evidence type="ECO:0000313" key="5">
    <source>
        <dbReference type="Proteomes" id="UP001244640"/>
    </source>
</evidence>
<dbReference type="Pfam" id="PF00107">
    <property type="entry name" value="ADH_zinc_N"/>
    <property type="match status" value="1"/>
</dbReference>
<keyword evidence="1" id="KW-0521">NADP</keyword>
<dbReference type="EMBL" id="JAUTBA010000001">
    <property type="protein sequence ID" value="MDQ1149435.1"/>
    <property type="molecule type" value="Genomic_DNA"/>
</dbReference>
<dbReference type="InterPro" id="IPR002364">
    <property type="entry name" value="Quin_OxRdtase/zeta-crystal_CS"/>
</dbReference>
<reference evidence="4 5" key="1">
    <citation type="submission" date="2023-07" db="EMBL/GenBank/DDBJ databases">
        <title>Functional and genomic diversity of the sorghum phyllosphere microbiome.</title>
        <authorList>
            <person name="Shade A."/>
        </authorList>
    </citation>
    <scope>NUCLEOTIDE SEQUENCE [LARGE SCALE GENOMIC DNA]</scope>
    <source>
        <strain evidence="4 5">SORGH_AS_0892</strain>
    </source>
</reference>
<dbReference type="InterPro" id="IPR036291">
    <property type="entry name" value="NAD(P)-bd_dom_sf"/>
</dbReference>
<dbReference type="PANTHER" id="PTHR48106">
    <property type="entry name" value="QUINONE OXIDOREDUCTASE PIG3-RELATED"/>
    <property type="match status" value="1"/>
</dbReference>
<proteinExistence type="predicted"/>
<evidence type="ECO:0000256" key="1">
    <source>
        <dbReference type="ARBA" id="ARBA00022857"/>
    </source>
</evidence>
<dbReference type="PANTHER" id="PTHR48106:SF8">
    <property type="entry name" value="OS02G0805600 PROTEIN"/>
    <property type="match status" value="1"/>
</dbReference>
<dbReference type="InterPro" id="IPR014189">
    <property type="entry name" value="Quinone_OxRdtase_PIG3"/>
</dbReference>
<sequence>MMKAVIITAPGGPEVLQVSDEEMPQPGQYEVLVEVKAAGVNRPDVFQRKGSYPAPAGVNPRIPGLEIAGIVVEKGKDVTDWNIGDRVCALVAGGGYATYAKVYQGHCLPIPDHLDFAEAASLPETVFTVWDNVFRRGKLQTGEHFLVHGGAGGIGSTAIQLASLFGAEVYTTVSSPEKASFCASLGAVKTINYKTEDFEQLLEGLGVDVILDSIGGSYFEKNIRLLNPDGRLVYINAMENAKVELNLLQLMQKRILLTGSTLRSRDREFKQILRDEIWSQVWPKLSAGHFKPSIYQVLPFAMAPEAHRLMEDSSLLGKIVLSF</sequence>
<dbReference type="InterPro" id="IPR011032">
    <property type="entry name" value="GroES-like_sf"/>
</dbReference>
<name>A0ABU0U399_9SPHI</name>
<dbReference type="CDD" id="cd05276">
    <property type="entry name" value="p53_inducible_oxidoreductase"/>
    <property type="match status" value="1"/>
</dbReference>
<dbReference type="NCBIfam" id="TIGR02824">
    <property type="entry name" value="quinone_pig3"/>
    <property type="match status" value="1"/>
</dbReference>
<dbReference type="InterPro" id="IPR020843">
    <property type="entry name" value="ER"/>
</dbReference>
<dbReference type="SUPFAM" id="SSF50129">
    <property type="entry name" value="GroES-like"/>
    <property type="match status" value="1"/>
</dbReference>
<evidence type="ECO:0000313" key="4">
    <source>
        <dbReference type="EMBL" id="MDQ1149435.1"/>
    </source>
</evidence>
<dbReference type="SMART" id="SM00829">
    <property type="entry name" value="PKS_ER"/>
    <property type="match status" value="1"/>
</dbReference>
<dbReference type="Gene3D" id="3.40.50.720">
    <property type="entry name" value="NAD(P)-binding Rossmann-like Domain"/>
    <property type="match status" value="1"/>
</dbReference>